<evidence type="ECO:0000259" key="7">
    <source>
        <dbReference type="Pfam" id="PF15982"/>
    </source>
</evidence>
<dbReference type="Proteomes" id="UP000887575">
    <property type="component" value="Unassembled WGS sequence"/>
</dbReference>
<evidence type="ECO:0000256" key="4">
    <source>
        <dbReference type="ARBA" id="ARBA00022989"/>
    </source>
</evidence>
<name>A0AAF3F142_9BILA</name>
<feature type="domain" description="Transmembrane protein 135 N-terminal" evidence="7">
    <location>
        <begin position="19"/>
        <end position="153"/>
    </location>
</feature>
<evidence type="ECO:0000256" key="2">
    <source>
        <dbReference type="ARBA" id="ARBA00008924"/>
    </source>
</evidence>
<feature type="transmembrane region" description="Helical" evidence="6">
    <location>
        <begin position="324"/>
        <end position="347"/>
    </location>
</feature>
<comment type="similarity">
    <text evidence="2">Belongs to the TMEM135 family.</text>
</comment>
<evidence type="ECO:0000256" key="3">
    <source>
        <dbReference type="ARBA" id="ARBA00022692"/>
    </source>
</evidence>
<evidence type="ECO:0000313" key="8">
    <source>
        <dbReference type="Proteomes" id="UP000887575"/>
    </source>
</evidence>
<keyword evidence="8" id="KW-1185">Reference proteome</keyword>
<dbReference type="PANTHER" id="PTHR12459">
    <property type="entry name" value="TRANSMEMBRANE PROTEIN 135-RELATED"/>
    <property type="match status" value="1"/>
</dbReference>
<dbReference type="AlphaFoldDB" id="A0AAF3F142"/>
<dbReference type="Pfam" id="PF15982">
    <property type="entry name" value="TMEM135_C_rich"/>
    <property type="match status" value="1"/>
</dbReference>
<evidence type="ECO:0000256" key="1">
    <source>
        <dbReference type="ARBA" id="ARBA00004127"/>
    </source>
</evidence>
<proteinExistence type="inferred from homology"/>
<dbReference type="GO" id="GO:0012505">
    <property type="term" value="C:endomembrane system"/>
    <property type="evidence" value="ECO:0007669"/>
    <property type="project" value="UniProtKB-SubCell"/>
</dbReference>
<feature type="transmembrane region" description="Helical" evidence="6">
    <location>
        <begin position="75"/>
        <end position="95"/>
    </location>
</feature>
<keyword evidence="4 6" id="KW-1133">Transmembrane helix</keyword>
<evidence type="ECO:0000313" key="9">
    <source>
        <dbReference type="WBParaSite" id="MBELARI_LOCUS14945"/>
    </source>
</evidence>
<accession>A0AAF3F142</accession>
<evidence type="ECO:0000256" key="6">
    <source>
        <dbReference type="SAM" id="Phobius"/>
    </source>
</evidence>
<feature type="transmembrane region" description="Helical" evidence="6">
    <location>
        <begin position="288"/>
        <end position="304"/>
    </location>
</feature>
<evidence type="ECO:0000256" key="5">
    <source>
        <dbReference type="ARBA" id="ARBA00023136"/>
    </source>
</evidence>
<dbReference type="WBParaSite" id="MBELARI_LOCUS14945">
    <property type="protein sequence ID" value="MBELARI_LOCUS14945"/>
    <property type="gene ID" value="MBELARI_LOCUS14945"/>
</dbReference>
<dbReference type="PANTHER" id="PTHR12459:SF15">
    <property type="entry name" value="TRANSMEMBRANE PROTEIN 135"/>
    <property type="match status" value="1"/>
</dbReference>
<dbReference type="InterPro" id="IPR031926">
    <property type="entry name" value="TMEM135_N"/>
</dbReference>
<organism evidence="8 10">
    <name type="scientific">Mesorhabditis belari</name>
    <dbReference type="NCBI Taxonomy" id="2138241"/>
    <lineage>
        <taxon>Eukaryota</taxon>
        <taxon>Metazoa</taxon>
        <taxon>Ecdysozoa</taxon>
        <taxon>Nematoda</taxon>
        <taxon>Chromadorea</taxon>
        <taxon>Rhabditida</taxon>
        <taxon>Rhabditina</taxon>
        <taxon>Rhabditomorpha</taxon>
        <taxon>Rhabditoidea</taxon>
        <taxon>Rhabditidae</taxon>
        <taxon>Mesorhabditinae</taxon>
        <taxon>Mesorhabditis</taxon>
    </lineage>
</organism>
<sequence length="452" mass="51139">MTVLSKFVAGTLGMKVLTTNCYETCHTWEPDCTKAIQAAVPEALLFSLRTYAIFYALGELVSTKGDPRKIRWKRLLAAISRSSLFLTTNLVMYLWYMCRIRNLMGFWTWPTLGLTNGLLSSFTAILIEKPARRPALALYLTNLASETAYRQAVSHGYLRFIPKGQWIVFSLGLGLYYWLKGEGRLEASGGGGLLEKIQGIDEHAVLPSWLWTKLPTKLREYLIELRKGDKGDECGHEFSCASAVVEPSLRNFVIGFGVSSCLTILRNLKTLKKQPLKILFTLLSKNNFRIPAFIALMPFLYNTMNCGLRRWIPGENWETTRKTVAGLVSGVAMRAFPNVTIAMYMLWKAISHLFEDLLSKGYLPKIPHGATLLYTLATGYVLFVAAIEPHSLRSGYYEFLMGLSGNRLGLLNRKLFDGVGFNSSKMFPHFFPILNHRFVTRNTMEYHPIPRV</sequence>
<reference evidence="9 10" key="1">
    <citation type="submission" date="2024-02" db="UniProtKB">
        <authorList>
            <consortium name="WormBaseParasite"/>
        </authorList>
    </citation>
    <scope>IDENTIFICATION</scope>
</reference>
<dbReference type="WBParaSite" id="MBELARI_LOCUS20233">
    <property type="protein sequence ID" value="MBELARI_LOCUS20233"/>
    <property type="gene ID" value="MBELARI_LOCUS20233"/>
</dbReference>
<keyword evidence="5 6" id="KW-0472">Membrane</keyword>
<feature type="transmembrane region" description="Helical" evidence="6">
    <location>
        <begin position="368"/>
        <end position="387"/>
    </location>
</feature>
<dbReference type="InterPro" id="IPR026749">
    <property type="entry name" value="Tmem135"/>
</dbReference>
<keyword evidence="3 6" id="KW-0812">Transmembrane</keyword>
<evidence type="ECO:0000313" key="10">
    <source>
        <dbReference type="WBParaSite" id="MBELARI_LOCUS20233"/>
    </source>
</evidence>
<protein>
    <recommendedName>
        <fullName evidence="7">Transmembrane protein 135 N-terminal domain-containing protein</fullName>
    </recommendedName>
</protein>
<comment type="subcellular location">
    <subcellularLocation>
        <location evidence="1">Endomembrane system</location>
        <topology evidence="1">Multi-pass membrane protein</topology>
    </subcellularLocation>
</comment>